<organism evidence="2 3">
    <name type="scientific">Ganoderma sinense ZZ0214-1</name>
    <dbReference type="NCBI Taxonomy" id="1077348"/>
    <lineage>
        <taxon>Eukaryota</taxon>
        <taxon>Fungi</taxon>
        <taxon>Dikarya</taxon>
        <taxon>Basidiomycota</taxon>
        <taxon>Agaricomycotina</taxon>
        <taxon>Agaricomycetes</taxon>
        <taxon>Polyporales</taxon>
        <taxon>Polyporaceae</taxon>
        <taxon>Ganoderma</taxon>
    </lineage>
</organism>
<accession>A0A2G8SDL5</accession>
<protein>
    <submittedName>
        <fullName evidence="2">Uncharacterized protein</fullName>
    </submittedName>
</protein>
<sequence>MSPIVDVSESLGIHVFGARGCDLQVIAAYRGRSGGREARGQSEREASASVVCAMGGGAVVFTLYYGSVRQYTQFYGFKIVCIQKRMRADKSDISTTSSQERGVH</sequence>
<evidence type="ECO:0000313" key="3">
    <source>
        <dbReference type="Proteomes" id="UP000230002"/>
    </source>
</evidence>
<keyword evidence="1" id="KW-1133">Transmembrane helix</keyword>
<dbReference type="EMBL" id="AYKW01000012">
    <property type="protein sequence ID" value="PIL31843.1"/>
    <property type="molecule type" value="Genomic_DNA"/>
</dbReference>
<keyword evidence="3" id="KW-1185">Reference proteome</keyword>
<gene>
    <name evidence="2" type="ORF">GSI_06547</name>
</gene>
<dbReference type="AlphaFoldDB" id="A0A2G8SDL5"/>
<reference evidence="2 3" key="1">
    <citation type="journal article" date="2015" name="Sci. Rep.">
        <title>Chromosome-level genome map provides insights into diverse defense mechanisms in the medicinal fungus Ganoderma sinense.</title>
        <authorList>
            <person name="Zhu Y."/>
            <person name="Xu J."/>
            <person name="Sun C."/>
            <person name="Zhou S."/>
            <person name="Xu H."/>
            <person name="Nelson D.R."/>
            <person name="Qian J."/>
            <person name="Song J."/>
            <person name="Luo H."/>
            <person name="Xiang L."/>
            <person name="Li Y."/>
            <person name="Xu Z."/>
            <person name="Ji A."/>
            <person name="Wang L."/>
            <person name="Lu S."/>
            <person name="Hayward A."/>
            <person name="Sun W."/>
            <person name="Li X."/>
            <person name="Schwartz D.C."/>
            <person name="Wang Y."/>
            <person name="Chen S."/>
        </authorList>
    </citation>
    <scope>NUCLEOTIDE SEQUENCE [LARGE SCALE GENOMIC DNA]</scope>
    <source>
        <strain evidence="2 3">ZZ0214-1</strain>
    </source>
</reference>
<keyword evidence="1" id="KW-0472">Membrane</keyword>
<keyword evidence="1" id="KW-0812">Transmembrane</keyword>
<name>A0A2G8SDL5_9APHY</name>
<feature type="transmembrane region" description="Helical" evidence="1">
    <location>
        <begin position="46"/>
        <end position="65"/>
    </location>
</feature>
<dbReference type="Proteomes" id="UP000230002">
    <property type="component" value="Unassembled WGS sequence"/>
</dbReference>
<comment type="caution">
    <text evidence="2">The sequence shown here is derived from an EMBL/GenBank/DDBJ whole genome shotgun (WGS) entry which is preliminary data.</text>
</comment>
<evidence type="ECO:0000313" key="2">
    <source>
        <dbReference type="EMBL" id="PIL31843.1"/>
    </source>
</evidence>
<evidence type="ECO:0000256" key="1">
    <source>
        <dbReference type="SAM" id="Phobius"/>
    </source>
</evidence>
<proteinExistence type="predicted"/>